<dbReference type="InterPro" id="IPR017871">
    <property type="entry name" value="ABC_transporter-like_CS"/>
</dbReference>
<keyword evidence="6" id="KW-0067">ATP-binding</keyword>
<dbReference type="Gene3D" id="1.20.1560.10">
    <property type="entry name" value="ABC transporter type 1, transmembrane domain"/>
    <property type="match status" value="2"/>
</dbReference>
<keyword evidence="4" id="KW-0677">Repeat</keyword>
<dbReference type="CDD" id="cd03244">
    <property type="entry name" value="ABCC_MRP_domain2"/>
    <property type="match status" value="1"/>
</dbReference>
<dbReference type="InterPro" id="IPR027417">
    <property type="entry name" value="P-loop_NTPase"/>
</dbReference>
<feature type="transmembrane region" description="Helical" evidence="9">
    <location>
        <begin position="309"/>
        <end position="339"/>
    </location>
</feature>
<dbReference type="GO" id="GO:0016020">
    <property type="term" value="C:membrane"/>
    <property type="evidence" value="ECO:0007669"/>
    <property type="project" value="UniProtKB-SubCell"/>
</dbReference>
<feature type="transmembrane region" description="Helical" evidence="9">
    <location>
        <begin position="823"/>
        <end position="844"/>
    </location>
</feature>
<dbReference type="PANTHER" id="PTHR24223">
    <property type="entry name" value="ATP-BINDING CASSETTE SUB-FAMILY C"/>
    <property type="match status" value="1"/>
</dbReference>
<name>A0A9P0E034_PHACE</name>
<sequence length="1264" mass="143692">MDHCAITKRKRNPREAANIFSLLTFFYTGRLFKKAYVKKDLCEDDLYEVLKACGSKKCGDKLEEQWILENKRDGKPSLYRLMWARYGWRYIFIGVVNLIWKIFNSIVEPWAFSRLISYFKHSPTSITKNEAYLYAALVLALHLVQTFYTHNYMIWVQQLGVEVRTSLSSLLYRKALKLSPGAISEISVGNIVTLITRDVETFQDSIWIISDTWIGIVQTCVICYLLCAKMGAVALIGVALLLSVLPIQVFLGKCISKLRLKAFKETDERLQVTQETLSTIKIIKMYNWEEYFIEKIKAARMTEMKKLVLSYYLSVVMIIMGLLTSRLGFYFLIMSYIWLGYTPEAELIFYVLTLYRDLNHTLGIILPLGLGRAAEVYTSIVRIDKVLNGEELHPEYKRDEASATPLVELKDAAVKIRDAIILKGISLSIKPGVTMVTGTVGSGKSSLLKAILQDYPLSGGHLLTHGRISYASQDPWLFPSSVRQNIIFGKEFDEKRYKEVVRVCALEYDFNQLENGDETIVSDKGANLSKGQQARVNLARAIYKDSEIYLIDDSLTALDAHVQDYIYNECIKGFLKEKICVLVTQTTSHIQDANDVVIMENGEIKYHGRPSDAVVSKIKELVVEDDDLEKEIIEMEEKETIEEKVLETEHTNNIKIYREDHKKGVVDLGVYKKYVIFGGGYALLLFNVFLHGIGQGATSYSDKLLTKWVDQQQKVLDIQRNITDADIFYSNSTSNFNNSALEEAITNEQFTIRLYSGMIFAASFLSFIKIYFIFRFGRTASIKIHRTMVRSLVYGVMSFFDTNFIGNILNRFSQDLQNVDQPLVFNLMHFIRINFVITGIIILISTVNPYFLIFGLICMIILISIRKLYIPTGRSLKRLETATRSPMLGHMNASLDGLTTIRAFKAQGVLINEFDRHQDLFTSAYYTSLCSMRAFGFIMDFVCNIFIIFIVAMFIFFDTGTSAGNVGLALSQVFMLSGSVQWGVRTWAELENLMTSVERLLEYTTIPSEIQGGSAINDWPSDGMITYENVSLKYSETQMVLKNLNFTIEPRQKVGIVGRTGAGKSSIISSIFRLYGIEGRILIDDVDISTLSLKFLRKRLAIIPQDPVFFSGTIRTNLDPFREFQDEELWRVLEEVNIKNVVTDLDMKTDGNGGSGFSSGQKQLVVLARAILRKSKIVILDEATANMDPQTESLLHGTIKKSFSDCTVMTIAHRLHSILECDKVMVLDRGLIKEFDDPTTLLDNRNGYFYKMVKQTGFLNHIAS</sequence>
<evidence type="ECO:0000313" key="11">
    <source>
        <dbReference type="EMBL" id="CAH1183388.1"/>
    </source>
</evidence>
<reference evidence="11" key="2">
    <citation type="submission" date="2022-10" db="EMBL/GenBank/DDBJ databases">
        <authorList>
            <consortium name="ENA_rothamsted_submissions"/>
            <consortium name="culmorum"/>
            <person name="King R."/>
        </authorList>
    </citation>
    <scope>NUCLEOTIDE SEQUENCE</scope>
</reference>
<accession>A0A9P0E034</accession>
<proteinExistence type="predicted"/>
<dbReference type="FunFam" id="3.40.50.300:FF:000163">
    <property type="entry name" value="Multidrug resistance-associated protein member 4"/>
    <property type="match status" value="1"/>
</dbReference>
<dbReference type="CDD" id="cd18579">
    <property type="entry name" value="ABC_6TM_ABCC_D1"/>
    <property type="match status" value="1"/>
</dbReference>
<feature type="transmembrane region" description="Helical" evidence="9">
    <location>
        <begin position="850"/>
        <end position="869"/>
    </location>
</feature>
<dbReference type="FunFam" id="1.20.1560.10:FF:000006">
    <property type="entry name" value="ATP-binding cassette, sub-family C (CFTR/MRP), member 9"/>
    <property type="match status" value="1"/>
</dbReference>
<evidence type="ECO:0000313" key="12">
    <source>
        <dbReference type="Proteomes" id="UP001153737"/>
    </source>
</evidence>
<dbReference type="Proteomes" id="UP001153737">
    <property type="component" value="Chromosome 9"/>
</dbReference>
<comment type="subcellular location">
    <subcellularLocation>
        <location evidence="1">Membrane</location>
        <topology evidence="1">Multi-pass membrane protein</topology>
    </subcellularLocation>
</comment>
<keyword evidence="2" id="KW-0813">Transport</keyword>
<dbReference type="FunFam" id="3.40.50.300:FF:000973">
    <property type="entry name" value="Multidrug resistance-associated protein 4"/>
    <property type="match status" value="1"/>
</dbReference>
<feature type="transmembrane region" description="Helical" evidence="9">
    <location>
        <begin position="131"/>
        <end position="148"/>
    </location>
</feature>
<dbReference type="OrthoDB" id="6500128at2759"/>
<dbReference type="Pfam" id="PF00664">
    <property type="entry name" value="ABC_membrane"/>
    <property type="match status" value="2"/>
</dbReference>
<keyword evidence="5" id="KW-0547">Nucleotide-binding</keyword>
<dbReference type="GO" id="GO:0005524">
    <property type="term" value="F:ATP binding"/>
    <property type="evidence" value="ECO:0007669"/>
    <property type="project" value="UniProtKB-KW"/>
</dbReference>
<dbReference type="FunFam" id="1.20.1560.10:FF:000014">
    <property type="entry name" value="Multidrug resistance-associated protein member 4"/>
    <property type="match status" value="1"/>
</dbReference>
<evidence type="ECO:0000259" key="10">
    <source>
        <dbReference type="SMART" id="SM00382"/>
    </source>
</evidence>
<feature type="transmembrane region" description="Helical" evidence="9">
    <location>
        <begin position="754"/>
        <end position="774"/>
    </location>
</feature>
<gene>
    <name evidence="11" type="ORF">PHAECO_LOCUS12531</name>
</gene>
<evidence type="ECO:0000256" key="3">
    <source>
        <dbReference type="ARBA" id="ARBA00022692"/>
    </source>
</evidence>
<feature type="domain" description="AAA+ ATPase" evidence="10">
    <location>
        <begin position="430"/>
        <end position="603"/>
    </location>
</feature>
<evidence type="ECO:0000256" key="7">
    <source>
        <dbReference type="ARBA" id="ARBA00022989"/>
    </source>
</evidence>
<dbReference type="InterPro" id="IPR036640">
    <property type="entry name" value="ABC1_TM_sf"/>
</dbReference>
<dbReference type="Gene3D" id="3.40.50.300">
    <property type="entry name" value="P-loop containing nucleotide triphosphate hydrolases"/>
    <property type="match status" value="2"/>
</dbReference>
<evidence type="ECO:0000256" key="8">
    <source>
        <dbReference type="ARBA" id="ARBA00023136"/>
    </source>
</evidence>
<protein>
    <recommendedName>
        <fullName evidence="10">AAA+ ATPase domain-containing protein</fullName>
    </recommendedName>
</protein>
<keyword evidence="8 9" id="KW-0472">Membrane</keyword>
<dbReference type="CDD" id="cd18580">
    <property type="entry name" value="ABC_6TM_ABCC_D2"/>
    <property type="match status" value="1"/>
</dbReference>
<dbReference type="PANTHER" id="PTHR24223:SF448">
    <property type="entry name" value="FI20146P1-RELATED"/>
    <property type="match status" value="1"/>
</dbReference>
<dbReference type="SMART" id="SM00382">
    <property type="entry name" value="AAA"/>
    <property type="match status" value="2"/>
</dbReference>
<dbReference type="InterPro" id="IPR003439">
    <property type="entry name" value="ABC_transporter-like_ATP-bd"/>
</dbReference>
<dbReference type="InterPro" id="IPR011527">
    <property type="entry name" value="ABC1_TM_dom"/>
</dbReference>
<evidence type="ECO:0000256" key="9">
    <source>
        <dbReference type="SAM" id="Phobius"/>
    </source>
</evidence>
<dbReference type="CDD" id="cd03250">
    <property type="entry name" value="ABCC_MRP_domain1"/>
    <property type="match status" value="1"/>
</dbReference>
<evidence type="ECO:0000256" key="4">
    <source>
        <dbReference type="ARBA" id="ARBA00022737"/>
    </source>
</evidence>
<dbReference type="InterPro" id="IPR044746">
    <property type="entry name" value="ABCC_6TM_D1"/>
</dbReference>
<feature type="transmembrane region" description="Helical" evidence="9">
    <location>
        <begin position="232"/>
        <end position="251"/>
    </location>
</feature>
<keyword evidence="7 9" id="KW-1133">Transmembrane helix</keyword>
<dbReference type="SUPFAM" id="SSF90123">
    <property type="entry name" value="ABC transporter transmembrane region"/>
    <property type="match status" value="2"/>
</dbReference>
<evidence type="ECO:0000256" key="2">
    <source>
        <dbReference type="ARBA" id="ARBA00022448"/>
    </source>
</evidence>
<dbReference type="GO" id="GO:0016887">
    <property type="term" value="F:ATP hydrolysis activity"/>
    <property type="evidence" value="ECO:0007669"/>
    <property type="project" value="InterPro"/>
</dbReference>
<dbReference type="InterPro" id="IPR003593">
    <property type="entry name" value="AAA+_ATPase"/>
</dbReference>
<keyword evidence="3 9" id="KW-0812">Transmembrane</keyword>
<feature type="domain" description="AAA+ ATPase" evidence="10">
    <location>
        <begin position="1050"/>
        <end position="1231"/>
    </location>
</feature>
<evidence type="ECO:0000256" key="6">
    <source>
        <dbReference type="ARBA" id="ARBA00022840"/>
    </source>
</evidence>
<dbReference type="GO" id="GO:0140359">
    <property type="term" value="F:ABC-type transporter activity"/>
    <property type="evidence" value="ECO:0007669"/>
    <property type="project" value="InterPro"/>
</dbReference>
<reference evidence="11" key="1">
    <citation type="submission" date="2022-01" db="EMBL/GenBank/DDBJ databases">
        <authorList>
            <person name="King R."/>
        </authorList>
    </citation>
    <scope>NUCLEOTIDE SEQUENCE</scope>
</reference>
<keyword evidence="12" id="KW-1185">Reference proteome</keyword>
<evidence type="ECO:0000256" key="1">
    <source>
        <dbReference type="ARBA" id="ARBA00004141"/>
    </source>
</evidence>
<dbReference type="Pfam" id="PF00005">
    <property type="entry name" value="ABC_tran"/>
    <property type="match status" value="2"/>
</dbReference>
<dbReference type="SUPFAM" id="SSF52540">
    <property type="entry name" value="P-loop containing nucleoside triphosphate hydrolases"/>
    <property type="match status" value="2"/>
</dbReference>
<organism evidence="11 12">
    <name type="scientific">Phaedon cochleariae</name>
    <name type="common">Mustard beetle</name>
    <dbReference type="NCBI Taxonomy" id="80249"/>
    <lineage>
        <taxon>Eukaryota</taxon>
        <taxon>Metazoa</taxon>
        <taxon>Ecdysozoa</taxon>
        <taxon>Arthropoda</taxon>
        <taxon>Hexapoda</taxon>
        <taxon>Insecta</taxon>
        <taxon>Pterygota</taxon>
        <taxon>Neoptera</taxon>
        <taxon>Endopterygota</taxon>
        <taxon>Coleoptera</taxon>
        <taxon>Polyphaga</taxon>
        <taxon>Cucujiformia</taxon>
        <taxon>Chrysomeloidea</taxon>
        <taxon>Chrysomelidae</taxon>
        <taxon>Chrysomelinae</taxon>
        <taxon>Chrysomelini</taxon>
        <taxon>Phaedon</taxon>
    </lineage>
</organism>
<feature type="transmembrane region" description="Helical" evidence="9">
    <location>
        <begin position="934"/>
        <end position="957"/>
    </location>
</feature>
<dbReference type="AlphaFoldDB" id="A0A9P0E034"/>
<dbReference type="InterPro" id="IPR044726">
    <property type="entry name" value="ABCC_6TM_D2"/>
</dbReference>
<dbReference type="PROSITE" id="PS00211">
    <property type="entry name" value="ABC_TRANSPORTER_1"/>
    <property type="match status" value="2"/>
</dbReference>
<evidence type="ECO:0000256" key="5">
    <source>
        <dbReference type="ARBA" id="ARBA00022741"/>
    </source>
</evidence>
<feature type="transmembrane region" description="Helical" evidence="9">
    <location>
        <begin position="206"/>
        <end position="226"/>
    </location>
</feature>
<dbReference type="EMBL" id="OU896715">
    <property type="protein sequence ID" value="CAH1183388.1"/>
    <property type="molecule type" value="Genomic_DNA"/>
</dbReference>
<dbReference type="InterPro" id="IPR050173">
    <property type="entry name" value="ABC_transporter_C-like"/>
</dbReference>
<feature type="transmembrane region" description="Helical" evidence="9">
    <location>
        <begin position="90"/>
        <end position="111"/>
    </location>
</feature>